<dbReference type="GO" id="GO:0005576">
    <property type="term" value="C:extracellular region"/>
    <property type="evidence" value="ECO:0007669"/>
    <property type="project" value="UniProtKB-SubCell"/>
</dbReference>
<dbReference type="OrthoDB" id="47059at2759"/>
<dbReference type="Gene3D" id="2.60.40.10">
    <property type="entry name" value="Immunoglobulins"/>
    <property type="match status" value="1"/>
</dbReference>
<evidence type="ECO:0000256" key="4">
    <source>
        <dbReference type="ARBA" id="ARBA00022801"/>
    </source>
</evidence>
<keyword evidence="10" id="KW-1185">Reference proteome</keyword>
<reference evidence="10" key="1">
    <citation type="journal article" date="2013" name="Science">
        <title>The Amborella genome and the evolution of flowering plants.</title>
        <authorList>
            <consortium name="Amborella Genome Project"/>
        </authorList>
    </citation>
    <scope>NUCLEOTIDE SEQUENCE [LARGE SCALE GENOMIC DNA]</scope>
</reference>
<dbReference type="Gene3D" id="3.40.50.1700">
    <property type="entry name" value="Glycoside hydrolase family 3 C-terminal domain"/>
    <property type="match status" value="1"/>
</dbReference>
<feature type="chain" id="PRO_5004658334" description="Fibronectin type III-like domain-containing protein" evidence="7">
    <location>
        <begin position="21"/>
        <end position="768"/>
    </location>
</feature>
<dbReference type="Gene3D" id="3.20.20.300">
    <property type="entry name" value="Glycoside hydrolase, family 3, N-terminal domain"/>
    <property type="match status" value="1"/>
</dbReference>
<gene>
    <name evidence="9" type="ORF">AMTR_s00057p00049120</name>
</gene>
<dbReference type="SMART" id="SM01217">
    <property type="entry name" value="Fn3_like"/>
    <property type="match status" value="1"/>
</dbReference>
<sequence>MAKSILLATFFSLLIATTFPAIVEPGPSFACDGQMGSFPFCDRSLPINARVSDLIRRLTLPEKTRLLVNNAEGLARLGVPHYEWWSEALHGVSNVGPGTRFGGNVPGATSFPQVILTAASFNSSLWEEIGQAVSTEARAMYNEGLAGLTFWSPNVNIFRDPRWGRGQETPGEDPTVVGRYAGRYVRGLQNAFDAKDPNRLKVAACCKHYTAYDLDNWKGVDRFHFDAKVSKQDLEDTYQPPFETCVVEGRAASVMCSYNQVNGIPTCADPNLLTKTIRGDWGLNGYIVSDCDSVGVFYDSQHYTATPEDAAAIAIKSGLDLDCGPFLAEHTGEAMRKGKVSERDIDQALTNTFTVQMRLGMFDGNPAAQPFGQLGHKDVCTPPHQQLALEAARQGIVLLKNHRAALPLLPARVRTVAVIGPNADATFTMIGNYAGVPCGYTSPVQGIRRYAKAIYQPGCRGVACPTTDLFRPAIEAAQNSDATIMVMGLDQSIEAELRDREDLLLPGHQQELIQSVSMASRGPVVLVLMSGGPIDVSFAKDNNRVPGIIWAGYPGQAGGQAIADIVFGQYNPGGKLPMTWYPQEYVTKLPMTSMNMRPDPSKGYPGRTYRFYTGNTVYPFGHGSSYTKFTESIAQAPSMVSVPLDGKHGCFRNDTVSCQAVRVSHTRCSGLFMSLHIDVNNIGPMDGSHVVFVYSTPPQGHGAPSKQLVGFRRIHLPSNSQQQARFDIDVCRDLSIVDQFGLKKLPIGSHLFQVGELTHSVSLQLMKV</sequence>
<comment type="subcellular location">
    <subcellularLocation>
        <location evidence="1">Secreted</location>
    </subcellularLocation>
</comment>
<protein>
    <recommendedName>
        <fullName evidence="8">Fibronectin type III-like domain-containing protein</fullName>
    </recommendedName>
</protein>
<evidence type="ECO:0000256" key="6">
    <source>
        <dbReference type="ARBA" id="ARBA00023295"/>
    </source>
</evidence>
<dbReference type="InterPro" id="IPR013783">
    <property type="entry name" value="Ig-like_fold"/>
</dbReference>
<evidence type="ECO:0000256" key="5">
    <source>
        <dbReference type="ARBA" id="ARBA00023180"/>
    </source>
</evidence>
<dbReference type="OMA" id="GNETGNC"/>
<organism evidence="9 10">
    <name type="scientific">Amborella trichopoda</name>
    <dbReference type="NCBI Taxonomy" id="13333"/>
    <lineage>
        <taxon>Eukaryota</taxon>
        <taxon>Viridiplantae</taxon>
        <taxon>Streptophyta</taxon>
        <taxon>Embryophyta</taxon>
        <taxon>Tracheophyta</taxon>
        <taxon>Spermatophyta</taxon>
        <taxon>Magnoliopsida</taxon>
        <taxon>Amborellales</taxon>
        <taxon>Amborellaceae</taxon>
        <taxon>Amborella</taxon>
    </lineage>
</organism>
<keyword evidence="2" id="KW-0964">Secreted</keyword>
<feature type="domain" description="Fibronectin type III-like" evidence="8">
    <location>
        <begin position="689"/>
        <end position="758"/>
    </location>
</feature>
<dbReference type="InterPro" id="IPR036962">
    <property type="entry name" value="Glyco_hydro_3_N_sf"/>
</dbReference>
<dbReference type="FunFam" id="3.40.50.1700:FF:000001">
    <property type="entry name" value="probable beta-D-xylosidase 2"/>
    <property type="match status" value="1"/>
</dbReference>
<dbReference type="Pfam" id="PF14310">
    <property type="entry name" value="Fn3-like"/>
    <property type="match status" value="1"/>
</dbReference>
<dbReference type="EMBL" id="KI392405">
    <property type="protein sequence ID" value="ERN16761.1"/>
    <property type="molecule type" value="Genomic_DNA"/>
</dbReference>
<dbReference type="Gramene" id="ERN16761">
    <property type="protein sequence ID" value="ERN16761"/>
    <property type="gene ID" value="AMTR_s00057p00049120"/>
</dbReference>
<dbReference type="InterPro" id="IPR036881">
    <property type="entry name" value="Glyco_hydro_3_C_sf"/>
</dbReference>
<evidence type="ECO:0000313" key="9">
    <source>
        <dbReference type="EMBL" id="ERN16761.1"/>
    </source>
</evidence>
<dbReference type="InterPro" id="IPR044993">
    <property type="entry name" value="BXL"/>
</dbReference>
<dbReference type="KEGG" id="atr:18445086"/>
<dbReference type="Pfam" id="PF00933">
    <property type="entry name" value="Glyco_hydro_3"/>
    <property type="match status" value="1"/>
</dbReference>
<dbReference type="GO" id="GO:0046556">
    <property type="term" value="F:alpha-L-arabinofuranosidase activity"/>
    <property type="evidence" value="ECO:0000318"/>
    <property type="project" value="GO_Central"/>
</dbReference>
<dbReference type="PANTHER" id="PTHR42721">
    <property type="entry name" value="SUGAR HYDROLASE-RELATED"/>
    <property type="match status" value="1"/>
</dbReference>
<keyword evidence="5" id="KW-0325">Glycoprotein</keyword>
<evidence type="ECO:0000256" key="2">
    <source>
        <dbReference type="ARBA" id="ARBA00022525"/>
    </source>
</evidence>
<dbReference type="SUPFAM" id="SSF52279">
    <property type="entry name" value="Beta-D-glucan exohydrolase, C-terminal domain"/>
    <property type="match status" value="1"/>
</dbReference>
<name>U5CTZ0_AMBTC</name>
<dbReference type="GO" id="GO:0031222">
    <property type="term" value="P:arabinan catabolic process"/>
    <property type="evidence" value="ECO:0000318"/>
    <property type="project" value="GO_Central"/>
</dbReference>
<evidence type="ECO:0000256" key="3">
    <source>
        <dbReference type="ARBA" id="ARBA00022729"/>
    </source>
</evidence>
<dbReference type="InterPro" id="IPR026891">
    <property type="entry name" value="Fn3-like"/>
</dbReference>
<dbReference type="eggNOG" id="ENOG502QQ55">
    <property type="taxonomic scope" value="Eukaryota"/>
</dbReference>
<evidence type="ECO:0000313" key="10">
    <source>
        <dbReference type="Proteomes" id="UP000017836"/>
    </source>
</evidence>
<dbReference type="GO" id="GO:0009044">
    <property type="term" value="F:xylan 1,4-beta-xylosidase activity"/>
    <property type="evidence" value="ECO:0000318"/>
    <property type="project" value="GO_Central"/>
</dbReference>
<dbReference type="InterPro" id="IPR002772">
    <property type="entry name" value="Glyco_hydro_3_C"/>
</dbReference>
<keyword evidence="4" id="KW-0378">Hydrolase</keyword>
<evidence type="ECO:0000259" key="8">
    <source>
        <dbReference type="SMART" id="SM01217"/>
    </source>
</evidence>
<dbReference type="Proteomes" id="UP000017836">
    <property type="component" value="Unassembled WGS sequence"/>
</dbReference>
<dbReference type="InterPro" id="IPR017853">
    <property type="entry name" value="GH"/>
</dbReference>
<feature type="signal peptide" evidence="7">
    <location>
        <begin position="1"/>
        <end position="20"/>
    </location>
</feature>
<dbReference type="SUPFAM" id="SSF51445">
    <property type="entry name" value="(Trans)glycosidases"/>
    <property type="match status" value="1"/>
</dbReference>
<keyword evidence="3 7" id="KW-0732">Signal</keyword>
<dbReference type="FunFam" id="3.20.20.300:FF:000004">
    <property type="entry name" value="probable beta-D-xylosidase 7"/>
    <property type="match status" value="1"/>
</dbReference>
<dbReference type="Pfam" id="PF01915">
    <property type="entry name" value="Glyco_hydro_3_C"/>
    <property type="match status" value="1"/>
</dbReference>
<accession>U5CTZ0</accession>
<evidence type="ECO:0000256" key="7">
    <source>
        <dbReference type="SAM" id="SignalP"/>
    </source>
</evidence>
<evidence type="ECO:0000256" key="1">
    <source>
        <dbReference type="ARBA" id="ARBA00004613"/>
    </source>
</evidence>
<dbReference type="HOGENOM" id="CLU_004542_5_3_1"/>
<keyword evidence="6" id="KW-0326">Glycosidase</keyword>
<dbReference type="InterPro" id="IPR001764">
    <property type="entry name" value="Glyco_hydro_3_N"/>
</dbReference>
<dbReference type="AlphaFoldDB" id="U5CTZ0"/>
<dbReference type="PRINTS" id="PR00133">
    <property type="entry name" value="GLHYDRLASE3"/>
</dbReference>
<dbReference type="GO" id="GO:0045493">
    <property type="term" value="P:xylan catabolic process"/>
    <property type="evidence" value="ECO:0000318"/>
    <property type="project" value="GO_Central"/>
</dbReference>
<dbReference type="PANTHER" id="PTHR42721:SF45">
    <property type="entry name" value="BETA-D-XYLOSIDASE 2-RELATED"/>
    <property type="match status" value="1"/>
</dbReference>
<proteinExistence type="predicted"/>